<dbReference type="WBParaSite" id="nRc.2.0.1.t20191-RA">
    <property type="protein sequence ID" value="nRc.2.0.1.t20191-RA"/>
    <property type="gene ID" value="nRc.2.0.1.g20191"/>
</dbReference>
<evidence type="ECO:0000313" key="1">
    <source>
        <dbReference type="Proteomes" id="UP000887565"/>
    </source>
</evidence>
<evidence type="ECO:0000313" key="2">
    <source>
        <dbReference type="WBParaSite" id="nRc.2.0.1.t20191-RA"/>
    </source>
</evidence>
<dbReference type="Proteomes" id="UP000887565">
    <property type="component" value="Unplaced"/>
</dbReference>
<dbReference type="AlphaFoldDB" id="A0A915J151"/>
<protein>
    <submittedName>
        <fullName evidence="2">Uncharacterized protein</fullName>
    </submittedName>
</protein>
<name>A0A915J151_ROMCU</name>
<sequence length="60" mass="7044">MQICVFDVNLPQEKAAAMNCRIDPQRARIYEKSFRFVPYEDVILKKRQDFPASIKVPMVV</sequence>
<accession>A0A915J151</accession>
<proteinExistence type="predicted"/>
<organism evidence="1 2">
    <name type="scientific">Romanomermis culicivorax</name>
    <name type="common">Nematode worm</name>
    <dbReference type="NCBI Taxonomy" id="13658"/>
    <lineage>
        <taxon>Eukaryota</taxon>
        <taxon>Metazoa</taxon>
        <taxon>Ecdysozoa</taxon>
        <taxon>Nematoda</taxon>
        <taxon>Enoplea</taxon>
        <taxon>Dorylaimia</taxon>
        <taxon>Mermithida</taxon>
        <taxon>Mermithoidea</taxon>
        <taxon>Mermithidae</taxon>
        <taxon>Romanomermis</taxon>
    </lineage>
</organism>
<reference evidence="2" key="1">
    <citation type="submission" date="2022-11" db="UniProtKB">
        <authorList>
            <consortium name="WormBaseParasite"/>
        </authorList>
    </citation>
    <scope>IDENTIFICATION</scope>
</reference>
<keyword evidence="1" id="KW-1185">Reference proteome</keyword>